<organism evidence="8 9">
    <name type="scientific">Drosophila pseudoobscura pseudoobscura</name>
    <name type="common">Fruit fly</name>
    <dbReference type="NCBI Taxonomy" id="46245"/>
    <lineage>
        <taxon>Eukaryota</taxon>
        <taxon>Metazoa</taxon>
        <taxon>Ecdysozoa</taxon>
        <taxon>Arthropoda</taxon>
        <taxon>Hexapoda</taxon>
        <taxon>Insecta</taxon>
        <taxon>Pterygota</taxon>
        <taxon>Neoptera</taxon>
        <taxon>Endopterygota</taxon>
        <taxon>Diptera</taxon>
        <taxon>Brachycera</taxon>
        <taxon>Muscomorpha</taxon>
        <taxon>Ephydroidea</taxon>
        <taxon>Drosophilidae</taxon>
        <taxon>Drosophila</taxon>
        <taxon>Sophophora</taxon>
    </lineage>
</organism>
<feature type="region of interest" description="Disordered" evidence="6">
    <location>
        <begin position="1"/>
        <end position="26"/>
    </location>
</feature>
<protein>
    <recommendedName>
        <fullName evidence="4">RNA polymerase II-associated protein 3</fullName>
    </recommendedName>
</protein>
<keyword evidence="8" id="KW-1185">Reference proteome</keyword>
<dbReference type="Pfam" id="PF13181">
    <property type="entry name" value="TPR_8"/>
    <property type="match status" value="1"/>
</dbReference>
<dbReference type="InterPro" id="IPR025986">
    <property type="entry name" value="RPAP3-like_C"/>
</dbReference>
<feature type="compositionally biased region" description="Low complexity" evidence="6">
    <location>
        <begin position="317"/>
        <end position="326"/>
    </location>
</feature>
<dbReference type="SMART" id="SM00028">
    <property type="entry name" value="TPR"/>
    <property type="match status" value="3"/>
</dbReference>
<feature type="region of interest" description="Disordered" evidence="6">
    <location>
        <begin position="41"/>
        <end position="103"/>
    </location>
</feature>
<dbReference type="FunCoup" id="A0A6I8UUC0">
    <property type="interactions" value="1319"/>
</dbReference>
<gene>
    <name evidence="9" type="primary">spag</name>
</gene>
<feature type="compositionally biased region" description="Polar residues" evidence="6">
    <location>
        <begin position="339"/>
        <end position="356"/>
    </location>
</feature>
<keyword evidence="2 5" id="KW-0802">TPR repeat</keyword>
<dbReference type="AlphaFoldDB" id="A0A6I8UUC0"/>
<sequence length="573" mass="63859">MSAEKAFEMQRQVRRNAKEVQSSLKDLYSWEKDIKKKEMELKKAPGAAANTSMPVRSHVQKTGKAEHQSPSSSAAGTPTEKKDPPGDPVARQHKKANDIKDRGNNYVKQGEYDRAIEAYTEAVEVYPYDPVYYINRALCYIKQERFDSCVDDCEAAISLDKLCVKAYYRRMQANESRGNNMEALKDCTTVLALDPKNIEGKQSLVRINERLRKNATKNGPNYSADRPDLIDILPIEKPVYKRSKNSMRRVTITDIVSPRPSTDEAQPLRISDEDIDKIFNSYCGPYEEIKKEDLQENETNPDPPTATPIVKSVDSEPSASSAKKSPNLIKDTATDAKPSASSLKTSQNSNSDTKQTLPDAVKEAKPSADPKTSTNLNKDPVNEVKQLSQNPSKDAKDSKDTKKEALIDNKPSAAPLKSSKTSNKDTENEPEIESAAKIKTVGGATPMERALPPAPAGTAQFYITWKELSPNQKYQYLKSIDIQNLCKILGAGFDSDTFNDLLCTIQDFYVPEKEPTTASVLLEISKNDEFSILAMLMSAEEKKMVSSILKQLKNWPKKNPQVLEKLSRAYGVD</sequence>
<name>A0A6I8UUC0_DROPS</name>
<feature type="compositionally biased region" description="Basic and acidic residues" evidence="6">
    <location>
        <begin position="393"/>
        <end position="407"/>
    </location>
</feature>
<comment type="similarity">
    <text evidence="3">Belongs to the RPAP3 family.</text>
</comment>
<reference evidence="8" key="1">
    <citation type="submission" date="2024-06" db="UniProtKB">
        <authorList>
            <consortium name="RefSeq"/>
        </authorList>
    </citation>
    <scope>NUCLEOTIDE SEQUENCE [LARGE SCALE GENOMIC DNA]</scope>
    <source>
        <strain evidence="8">MV2-25</strain>
    </source>
</reference>
<evidence type="ECO:0000313" key="9">
    <source>
        <dbReference type="RefSeq" id="XP_001360908.3"/>
    </source>
</evidence>
<dbReference type="KEGG" id="dpo:4804332"/>
<dbReference type="PANTHER" id="PTHR46423">
    <property type="entry name" value="RNA POLYMERASE II-ASSOCIATED PROTEIN 3"/>
    <property type="match status" value="1"/>
</dbReference>
<evidence type="ECO:0000256" key="4">
    <source>
        <dbReference type="ARBA" id="ARBA00040133"/>
    </source>
</evidence>
<dbReference type="InterPro" id="IPR013105">
    <property type="entry name" value="TPR_2"/>
</dbReference>
<dbReference type="RefSeq" id="XP_001360908.3">
    <property type="nucleotide sequence ID" value="XM_001360871.4"/>
</dbReference>
<evidence type="ECO:0000313" key="8">
    <source>
        <dbReference type="Proteomes" id="UP000001819"/>
    </source>
</evidence>
<feature type="region of interest" description="Disordered" evidence="6">
    <location>
        <begin position="293"/>
        <end position="433"/>
    </location>
</feature>
<evidence type="ECO:0000256" key="6">
    <source>
        <dbReference type="SAM" id="MobiDB-lite"/>
    </source>
</evidence>
<dbReference type="GO" id="GO:0101031">
    <property type="term" value="C:protein folding chaperone complex"/>
    <property type="evidence" value="ECO:0007669"/>
    <property type="project" value="TreeGrafter"/>
</dbReference>
<reference evidence="9" key="2">
    <citation type="submission" date="2025-08" db="UniProtKB">
        <authorList>
            <consortium name="RefSeq"/>
        </authorList>
    </citation>
    <scope>IDENTIFICATION</scope>
    <source>
        <strain evidence="9">MV-25-SWS-2005</strain>
        <tissue evidence="9">Whole body</tissue>
    </source>
</reference>
<dbReference type="PANTHER" id="PTHR46423:SF1">
    <property type="entry name" value="RNA POLYMERASE II-ASSOCIATED PROTEIN 3"/>
    <property type="match status" value="1"/>
</dbReference>
<dbReference type="InterPro" id="IPR019734">
    <property type="entry name" value="TPR_rpt"/>
</dbReference>
<evidence type="ECO:0000259" key="7">
    <source>
        <dbReference type="Pfam" id="PF13877"/>
    </source>
</evidence>
<proteinExistence type="inferred from homology"/>
<feature type="domain" description="RNA-polymerase II-associated protein 3-like C-terminal" evidence="7">
    <location>
        <begin position="455"/>
        <end position="542"/>
    </location>
</feature>
<dbReference type="SUPFAM" id="SSF48452">
    <property type="entry name" value="TPR-like"/>
    <property type="match status" value="1"/>
</dbReference>
<evidence type="ECO:0000256" key="3">
    <source>
        <dbReference type="ARBA" id="ARBA00038275"/>
    </source>
</evidence>
<dbReference type="Gene3D" id="1.25.40.10">
    <property type="entry name" value="Tetratricopeptide repeat domain"/>
    <property type="match status" value="1"/>
</dbReference>
<keyword evidence="1" id="KW-0677">Repeat</keyword>
<dbReference type="PROSITE" id="PS50005">
    <property type="entry name" value="TPR"/>
    <property type="match status" value="1"/>
</dbReference>
<dbReference type="Pfam" id="PF13877">
    <property type="entry name" value="RPAP3_C"/>
    <property type="match status" value="1"/>
</dbReference>
<evidence type="ECO:0000256" key="1">
    <source>
        <dbReference type="ARBA" id="ARBA00022737"/>
    </source>
</evidence>
<evidence type="ECO:0000256" key="2">
    <source>
        <dbReference type="ARBA" id="ARBA00022803"/>
    </source>
</evidence>
<evidence type="ECO:0000256" key="5">
    <source>
        <dbReference type="PROSITE-ProRule" id="PRU00339"/>
    </source>
</evidence>
<dbReference type="Pfam" id="PF07719">
    <property type="entry name" value="TPR_2"/>
    <property type="match status" value="1"/>
</dbReference>
<dbReference type="InterPro" id="IPR011990">
    <property type="entry name" value="TPR-like_helical_dom_sf"/>
</dbReference>
<dbReference type="InterPro" id="IPR051966">
    <property type="entry name" value="RPAP3"/>
</dbReference>
<feature type="repeat" description="TPR" evidence="5">
    <location>
        <begin position="96"/>
        <end position="129"/>
    </location>
</feature>
<dbReference type="InParanoid" id="A0A6I8UUC0"/>
<accession>A0A6I8UUC0</accession>
<dbReference type="ExpressionAtlas" id="A0A6I8UUC0">
    <property type="expression patterns" value="baseline"/>
</dbReference>
<dbReference type="Proteomes" id="UP000001819">
    <property type="component" value="Chromosome 3"/>
</dbReference>
<dbReference type="PROSITE" id="PS50293">
    <property type="entry name" value="TPR_REGION"/>
    <property type="match status" value="1"/>
</dbReference>